<gene>
    <name evidence="1" type="ORF">PsorP6_008517</name>
</gene>
<evidence type="ECO:0000313" key="2">
    <source>
        <dbReference type="Proteomes" id="UP001163321"/>
    </source>
</evidence>
<keyword evidence="2" id="KW-1185">Reference proteome</keyword>
<accession>A0ACC0W8H3</accession>
<organism evidence="1 2">
    <name type="scientific">Peronosclerospora sorghi</name>
    <dbReference type="NCBI Taxonomy" id="230839"/>
    <lineage>
        <taxon>Eukaryota</taxon>
        <taxon>Sar</taxon>
        <taxon>Stramenopiles</taxon>
        <taxon>Oomycota</taxon>
        <taxon>Peronosporomycetes</taxon>
        <taxon>Peronosporales</taxon>
        <taxon>Peronosporaceae</taxon>
        <taxon>Peronosclerospora</taxon>
    </lineage>
</organism>
<dbReference type="Proteomes" id="UP001163321">
    <property type="component" value="Chromosome 3"/>
</dbReference>
<dbReference type="EMBL" id="CM047582">
    <property type="protein sequence ID" value="KAI9914621.1"/>
    <property type="molecule type" value="Genomic_DNA"/>
</dbReference>
<evidence type="ECO:0000313" key="1">
    <source>
        <dbReference type="EMBL" id="KAI9914621.1"/>
    </source>
</evidence>
<sequence>MGRALGEPALVLCSVCINHEERRDHLMPLSCGDDQALLGNYSVRVCHGCRVNTLQRYLINCDVWLILKANKHAVGVDGVEMRVKTSSTSAGVSKRSIKSSRKISQLRRKSGRFIKQQQEIADAEGKLGNPVRTGNRLKQVFEECEAERRDYECDENAETEDEEEPEVQIARVEREKMELQELFKSNQYLLRQELE</sequence>
<name>A0ACC0W8H3_9STRA</name>
<reference evidence="1 2" key="1">
    <citation type="journal article" date="2022" name="bioRxiv">
        <title>The genome of the oomycete Peronosclerospora sorghi, a cosmopolitan pathogen of maize and sorghum, is inflated with dispersed pseudogenes.</title>
        <authorList>
            <person name="Fletcher K."/>
            <person name="Martin F."/>
            <person name="Isakeit T."/>
            <person name="Cavanaugh K."/>
            <person name="Magill C."/>
            <person name="Michelmore R."/>
        </authorList>
    </citation>
    <scope>NUCLEOTIDE SEQUENCE [LARGE SCALE GENOMIC DNA]</scope>
    <source>
        <strain evidence="1">P6</strain>
    </source>
</reference>
<comment type="caution">
    <text evidence="1">The sequence shown here is derived from an EMBL/GenBank/DDBJ whole genome shotgun (WGS) entry which is preliminary data.</text>
</comment>
<proteinExistence type="predicted"/>
<protein>
    <submittedName>
        <fullName evidence="1">Uncharacterized protein</fullName>
    </submittedName>
</protein>